<dbReference type="Pfam" id="PF12954">
    <property type="entry name" value="DUF3843"/>
    <property type="match status" value="1"/>
</dbReference>
<feature type="non-terminal residue" evidence="1">
    <location>
        <position position="1"/>
    </location>
</feature>
<name>K1TF89_9ZZZZ</name>
<evidence type="ECO:0000313" key="1">
    <source>
        <dbReference type="EMBL" id="EKC68443.1"/>
    </source>
</evidence>
<proteinExistence type="predicted"/>
<dbReference type="AlphaFoldDB" id="K1TF89"/>
<dbReference type="InterPro" id="IPR024214">
    <property type="entry name" value="DUF3843"/>
</dbReference>
<feature type="non-terminal residue" evidence="1">
    <location>
        <position position="176"/>
    </location>
</feature>
<gene>
    <name evidence="1" type="ORF">LEA_08798</name>
</gene>
<protein>
    <submittedName>
        <fullName evidence="1">Uncharacterized protein</fullName>
    </submittedName>
</protein>
<accession>K1TF89</accession>
<organism evidence="1">
    <name type="scientific">human gut metagenome</name>
    <dbReference type="NCBI Taxonomy" id="408170"/>
    <lineage>
        <taxon>unclassified sequences</taxon>
        <taxon>metagenomes</taxon>
        <taxon>organismal metagenomes</taxon>
    </lineage>
</organism>
<comment type="caution">
    <text evidence="1">The sequence shown here is derived from an EMBL/GenBank/DDBJ whole genome shotgun (WGS) entry which is preliminary data.</text>
</comment>
<dbReference type="EMBL" id="AJWY01005875">
    <property type="protein sequence ID" value="EKC68443.1"/>
    <property type="molecule type" value="Genomic_DNA"/>
</dbReference>
<sequence>EYIAQVTETDKFIIPCGPLALFLHEWIDLLTNGETECWEEIEGLYPAIPEISDEMKERNHHTYQLFTQGTNGARIVYLEGYKELHRFLTQVLQWPDDSNHTLPQMKEHKDFIMMVNSEKGILLAKDICKYISDPLNPMYDAATAAQEAFSLLTIPTKCPTGPDGICNKQPLYPRCT</sequence>
<reference evidence="1" key="1">
    <citation type="journal article" date="2013" name="Environ. Microbiol.">
        <title>Microbiota from the distal guts of lean and obese adolescents exhibit partial functional redundancy besides clear differences in community structure.</title>
        <authorList>
            <person name="Ferrer M."/>
            <person name="Ruiz A."/>
            <person name="Lanza F."/>
            <person name="Haange S.B."/>
            <person name="Oberbach A."/>
            <person name="Till H."/>
            <person name="Bargiela R."/>
            <person name="Campoy C."/>
            <person name="Segura M.T."/>
            <person name="Richter M."/>
            <person name="von Bergen M."/>
            <person name="Seifert J."/>
            <person name="Suarez A."/>
        </authorList>
    </citation>
    <scope>NUCLEOTIDE SEQUENCE</scope>
</reference>